<keyword evidence="1" id="KW-1133">Transmembrane helix</keyword>
<organism evidence="2 3">
    <name type="scientific">Mycobacterium botniense</name>
    <dbReference type="NCBI Taxonomy" id="84962"/>
    <lineage>
        <taxon>Bacteria</taxon>
        <taxon>Bacillati</taxon>
        <taxon>Actinomycetota</taxon>
        <taxon>Actinomycetes</taxon>
        <taxon>Mycobacteriales</taxon>
        <taxon>Mycobacteriaceae</taxon>
        <taxon>Mycobacterium</taxon>
    </lineage>
</organism>
<keyword evidence="3" id="KW-1185">Reference proteome</keyword>
<feature type="transmembrane region" description="Helical" evidence="1">
    <location>
        <begin position="129"/>
        <end position="150"/>
    </location>
</feature>
<evidence type="ECO:0000313" key="2">
    <source>
        <dbReference type="EMBL" id="GFG74172.1"/>
    </source>
</evidence>
<gene>
    <name evidence="2" type="ORF">MBOT_15370</name>
</gene>
<keyword evidence="1" id="KW-0472">Membrane</keyword>
<feature type="transmembrane region" description="Helical" evidence="1">
    <location>
        <begin position="361"/>
        <end position="379"/>
    </location>
</feature>
<evidence type="ECO:0000313" key="3">
    <source>
        <dbReference type="Proteomes" id="UP000465361"/>
    </source>
</evidence>
<proteinExistence type="predicted"/>
<sequence length="612" mass="65714">MRVAAARLPGVTVAAAATSRLPWVAQAAAALIAVQLAIRAVLAFGGYFYWDDLILVGRAGTHGLLTPSYLFDDHDGHLMPGAYLVAGAITRLAPLDWIGPAMSLVALQGLASLALLRTLYVILGWRPPLLIPLIFALFTPLGVPGFAWWAAALNSLPMLAALAWVCADAIVLVRTGQRRYAVSGALVYSAGLLFFEKAAVVPFVAFAVTALLRYVQGDSAAVATVWRNGVRLWTVSLALTGAWAVLYLLVVDQQRWSADLAMTANLLRRSLTHGIIPGLAGGPWHWDRWAPASPWATPSPVVMLLGWLMLAAALAVSLRRKQRIGVVWLTAAGYTVACQVPIYLMRSSKYTALELAQTLRYFPDLVVVLALLAAVGLSAPDRPSARRVTHPLVPAVLRPLVATGLAVLFLASSLYSTATFLRSWQDNPAQPYLRNARTALATARAQSNAALLDQEVDPLVLQRVAWPENLASHMFALLRDRPEFASATTRLRMLDSSGRLADAQVTWVRTIVPGPAAQCGYFVQPDMPTRMALDGPLLPADWTAEINYLANSDGSMTMSLSDGRAVKVPVHPGLNRVYVRLAGAGNTIDVRANTAALSLCIAPGPVGFLAPR</sequence>
<reference evidence="2 3" key="1">
    <citation type="journal article" date="2019" name="Emerg. Microbes Infect.">
        <title>Comprehensive subspecies identification of 175 nontuberculous mycobacteria species based on 7547 genomic profiles.</title>
        <authorList>
            <person name="Matsumoto Y."/>
            <person name="Kinjo T."/>
            <person name="Motooka D."/>
            <person name="Nabeya D."/>
            <person name="Jung N."/>
            <person name="Uechi K."/>
            <person name="Horii T."/>
            <person name="Iida T."/>
            <person name="Fujita J."/>
            <person name="Nakamura S."/>
        </authorList>
    </citation>
    <scope>NUCLEOTIDE SEQUENCE [LARGE SCALE GENOMIC DNA]</scope>
    <source>
        <strain evidence="2 3">JCM 17322</strain>
    </source>
</reference>
<dbReference type="Proteomes" id="UP000465361">
    <property type="component" value="Unassembled WGS sequence"/>
</dbReference>
<feature type="transmembrane region" description="Helical" evidence="1">
    <location>
        <begin position="232"/>
        <end position="250"/>
    </location>
</feature>
<keyword evidence="1" id="KW-0812">Transmembrane</keyword>
<protein>
    <recommendedName>
        <fullName evidence="4">Transmembrane protein</fullName>
    </recommendedName>
</protein>
<dbReference type="RefSeq" id="WP_174813264.1">
    <property type="nucleotide sequence ID" value="NZ_BLKW01000002.1"/>
</dbReference>
<feature type="transmembrane region" description="Helical" evidence="1">
    <location>
        <begin position="298"/>
        <end position="318"/>
    </location>
</feature>
<feature type="transmembrane region" description="Helical" evidence="1">
    <location>
        <begin position="28"/>
        <end position="50"/>
    </location>
</feature>
<feature type="transmembrane region" description="Helical" evidence="1">
    <location>
        <begin position="101"/>
        <end position="122"/>
    </location>
</feature>
<feature type="transmembrane region" description="Helical" evidence="1">
    <location>
        <begin position="400"/>
        <end position="421"/>
    </location>
</feature>
<dbReference type="AlphaFoldDB" id="A0A7I9XWK4"/>
<feature type="transmembrane region" description="Helical" evidence="1">
    <location>
        <begin position="325"/>
        <end position="345"/>
    </location>
</feature>
<comment type="caution">
    <text evidence="2">The sequence shown here is derived from an EMBL/GenBank/DDBJ whole genome shotgun (WGS) entry which is preliminary data.</text>
</comment>
<evidence type="ECO:0008006" key="4">
    <source>
        <dbReference type="Google" id="ProtNLM"/>
    </source>
</evidence>
<name>A0A7I9XWK4_9MYCO</name>
<feature type="transmembrane region" description="Helical" evidence="1">
    <location>
        <begin position="185"/>
        <end position="212"/>
    </location>
</feature>
<evidence type="ECO:0000256" key="1">
    <source>
        <dbReference type="SAM" id="Phobius"/>
    </source>
</evidence>
<dbReference type="EMBL" id="BLKW01000002">
    <property type="protein sequence ID" value="GFG74172.1"/>
    <property type="molecule type" value="Genomic_DNA"/>
</dbReference>
<accession>A0A7I9XWK4</accession>